<sequence>MNREVREDWKQYLFEERKDYTFDEAIEKVLNAIKFLKKNSVRVTANMLLDEKKADSEFHLSEMEKAGYIQAFSNMGYTISDCETIVKVIDVIYHWFDVTKIKAYEMAEYAANNRLTVTQTIKDKLNVDFDEIVEFVDTVLEEMLVYTKAKTVECGKGFAEMINGLLLSLE</sequence>
<dbReference type="RefSeq" id="WP_154519105.1">
    <property type="nucleotide sequence ID" value="NZ_VUMT01000009.1"/>
</dbReference>
<gene>
    <name evidence="1" type="ORF">FYJ58_07355</name>
</gene>
<comment type="caution">
    <text evidence="1">The sequence shown here is derived from an EMBL/GenBank/DDBJ whole genome shotgun (WGS) entry which is preliminary data.</text>
</comment>
<evidence type="ECO:0000313" key="2">
    <source>
        <dbReference type="Proteomes" id="UP000482209"/>
    </source>
</evidence>
<evidence type="ECO:0000313" key="1">
    <source>
        <dbReference type="EMBL" id="MSS63693.1"/>
    </source>
</evidence>
<reference evidence="1 2" key="1">
    <citation type="submission" date="2019-08" db="EMBL/GenBank/DDBJ databases">
        <title>In-depth cultivation of the pig gut microbiome towards novel bacterial diversity and tailored functional studies.</title>
        <authorList>
            <person name="Wylensek D."/>
            <person name="Hitch T.C.A."/>
            <person name="Clavel T."/>
        </authorList>
    </citation>
    <scope>NUCLEOTIDE SEQUENCE [LARGE SCALE GENOMIC DNA]</scope>
    <source>
        <strain evidence="1 2">WCA-693-APC-MOT-I</strain>
    </source>
</reference>
<protein>
    <submittedName>
        <fullName evidence="1">Uncharacterized protein</fullName>
    </submittedName>
</protein>
<name>A0A6L5Y0I2_9FIRM</name>
<accession>A0A6L5Y0I2</accession>
<dbReference type="EMBL" id="VUMT01000009">
    <property type="protein sequence ID" value="MSS63693.1"/>
    <property type="molecule type" value="Genomic_DNA"/>
</dbReference>
<dbReference type="Proteomes" id="UP000482209">
    <property type="component" value="Unassembled WGS sequence"/>
</dbReference>
<proteinExistence type="predicted"/>
<dbReference type="AlphaFoldDB" id="A0A6L5Y0I2"/>
<organism evidence="1 2">
    <name type="scientific">Velocimicrobium porci</name>
    <dbReference type="NCBI Taxonomy" id="2606634"/>
    <lineage>
        <taxon>Bacteria</taxon>
        <taxon>Bacillati</taxon>
        <taxon>Bacillota</taxon>
        <taxon>Clostridia</taxon>
        <taxon>Lachnospirales</taxon>
        <taxon>Lachnospiraceae</taxon>
        <taxon>Velocimicrobium</taxon>
    </lineage>
</organism>
<keyword evidence="2" id="KW-1185">Reference proteome</keyword>